<dbReference type="PANTHER" id="PTHR46696:SF1">
    <property type="entry name" value="CYTOCHROME P450 YJIB-RELATED"/>
    <property type="match status" value="1"/>
</dbReference>
<dbReference type="RefSeq" id="WP_066883833.1">
    <property type="nucleotide sequence ID" value="NZ_CP171739.1"/>
</dbReference>
<comment type="caution">
    <text evidence="8">The sequence shown here is derived from an EMBL/GenBank/DDBJ whole genome shotgun (WGS) entry which is preliminary data.</text>
</comment>
<dbReference type="EMBL" id="JYIJ01000019">
    <property type="protein sequence ID" value="KWW97557.1"/>
    <property type="molecule type" value="Genomic_DNA"/>
</dbReference>
<dbReference type="OrthoDB" id="5500002at2"/>
<protein>
    <submittedName>
        <fullName evidence="8">Cytochrome P450</fullName>
    </submittedName>
</protein>
<accession>A0A132MI91</accession>
<evidence type="ECO:0000256" key="1">
    <source>
        <dbReference type="ARBA" id="ARBA00010617"/>
    </source>
</evidence>
<proteinExistence type="inferred from homology"/>
<organism evidence="8 13">
    <name type="scientific">Carbonactinospora thermoautotrophica</name>
    <dbReference type="NCBI Taxonomy" id="1469144"/>
    <lineage>
        <taxon>Bacteria</taxon>
        <taxon>Bacillati</taxon>
        <taxon>Actinomycetota</taxon>
        <taxon>Actinomycetes</taxon>
        <taxon>Kitasatosporales</taxon>
        <taxon>Carbonactinosporaceae</taxon>
        <taxon>Carbonactinospora</taxon>
    </lineage>
</organism>
<keyword evidence="6 7" id="KW-0503">Monooxygenase</keyword>
<evidence type="ECO:0000256" key="2">
    <source>
        <dbReference type="ARBA" id="ARBA00022617"/>
    </source>
</evidence>
<dbReference type="InterPro" id="IPR036396">
    <property type="entry name" value="Cyt_P450_sf"/>
</dbReference>
<evidence type="ECO:0000256" key="4">
    <source>
        <dbReference type="ARBA" id="ARBA00023002"/>
    </source>
</evidence>
<evidence type="ECO:0000313" key="12">
    <source>
        <dbReference type="Proteomes" id="UP000070598"/>
    </source>
</evidence>
<dbReference type="PROSITE" id="PS00086">
    <property type="entry name" value="CYTOCHROME_P450"/>
    <property type="match status" value="1"/>
</dbReference>
<keyword evidence="5 7" id="KW-0408">Iron</keyword>
<dbReference type="InterPro" id="IPR001128">
    <property type="entry name" value="Cyt_P450"/>
</dbReference>
<dbReference type="STRING" id="1469144.LI90_525"/>
<dbReference type="PANTHER" id="PTHR46696">
    <property type="entry name" value="P450, PUTATIVE (EUROFUNG)-RELATED"/>
    <property type="match status" value="1"/>
</dbReference>
<evidence type="ECO:0000256" key="7">
    <source>
        <dbReference type="RuleBase" id="RU000461"/>
    </source>
</evidence>
<dbReference type="GO" id="GO:0004497">
    <property type="term" value="F:monooxygenase activity"/>
    <property type="evidence" value="ECO:0007669"/>
    <property type="project" value="UniProtKB-KW"/>
</dbReference>
<dbReference type="PRINTS" id="PR00359">
    <property type="entry name" value="BP450"/>
</dbReference>
<dbReference type="EMBL" id="LAXD01000001">
    <property type="protein sequence ID" value="KWW98895.1"/>
    <property type="molecule type" value="Genomic_DNA"/>
</dbReference>
<reference evidence="9" key="4">
    <citation type="submission" date="2015-04" db="EMBL/GenBank/DDBJ databases">
        <title>Physiological reanalysis, assessment of diazotrophy, and genome sequences of multiple isolates of Streptomyces thermoautotrophicus.</title>
        <authorList>
            <person name="MacKellar D.C."/>
            <person name="Lieber L."/>
            <person name="Norman J."/>
            <person name="Bolger A."/>
            <person name="Tobin C."/>
            <person name="Murray J.W."/>
            <person name="Woodward J."/>
            <person name="Friesen M."/>
            <person name="Prell J."/>
        </authorList>
    </citation>
    <scope>NUCLEOTIDE SEQUENCE [LARGE SCALE GENOMIC DNA]</scope>
    <source>
        <strain evidence="9">H1</strain>
    </source>
</reference>
<evidence type="ECO:0000313" key="10">
    <source>
        <dbReference type="EMBL" id="KWX10529.1"/>
    </source>
</evidence>
<reference evidence="12" key="1">
    <citation type="submission" date="2015-02" db="EMBL/GenBank/DDBJ databases">
        <title>Physiological reanalysis, assessment of diazotrophy, and genome sequences of multiple isolates of Streptomyces thermoautotrophicus.</title>
        <authorList>
            <person name="MacKellar D.C."/>
            <person name="Lieber L."/>
            <person name="Norman J."/>
            <person name="Bolger A."/>
            <person name="Tobin C."/>
            <person name="Murray J.W."/>
            <person name="Friesen M."/>
            <person name="Prell J."/>
        </authorList>
    </citation>
    <scope>NUCLEOTIDE SEQUENCE [LARGE SCALE GENOMIC DNA]</scope>
    <source>
        <strain evidence="12">UBT1</strain>
    </source>
</reference>
<evidence type="ECO:0000256" key="5">
    <source>
        <dbReference type="ARBA" id="ARBA00023004"/>
    </source>
</evidence>
<dbReference type="GO" id="GO:0016705">
    <property type="term" value="F:oxidoreductase activity, acting on paired donors, with incorporation or reduction of molecular oxygen"/>
    <property type="evidence" value="ECO:0007669"/>
    <property type="project" value="InterPro"/>
</dbReference>
<evidence type="ECO:0000313" key="9">
    <source>
        <dbReference type="EMBL" id="KWW98895.1"/>
    </source>
</evidence>
<dbReference type="InterPro" id="IPR002397">
    <property type="entry name" value="Cyt_P450_B"/>
</dbReference>
<reference evidence="8 13" key="2">
    <citation type="submission" date="2015-02" db="EMBL/GenBank/DDBJ databases">
        <title>Physiological reanalysis, assessment of diazotrophy, and genome sequences of multiple isolates of Streptomyces thermoautotrophicus.</title>
        <authorList>
            <person name="MacKellar D.C."/>
            <person name="Lieber L."/>
            <person name="Norman J."/>
            <person name="Bolger A."/>
            <person name="Tobin C."/>
            <person name="Murray J.W."/>
            <person name="Prell J."/>
        </authorList>
    </citation>
    <scope>NUCLEOTIDE SEQUENCE [LARGE SCALE GENOMIC DNA]</scope>
    <source>
        <strain evidence="8 13">UBT1</strain>
    </source>
</reference>
<dbReference type="Proteomes" id="UP000070598">
    <property type="component" value="Unassembled WGS sequence"/>
</dbReference>
<dbReference type="Gene3D" id="1.10.630.10">
    <property type="entry name" value="Cytochrome P450"/>
    <property type="match status" value="1"/>
</dbReference>
<name>A0A132MI91_9ACTN</name>
<dbReference type="Pfam" id="PF00067">
    <property type="entry name" value="p450"/>
    <property type="match status" value="1"/>
</dbReference>
<evidence type="ECO:0000313" key="13">
    <source>
        <dbReference type="Proteomes" id="UP000070659"/>
    </source>
</evidence>
<keyword evidence="2 7" id="KW-0349">Heme</keyword>
<dbReference type="Proteomes" id="UP000070188">
    <property type="component" value="Unassembled WGS sequence"/>
</dbReference>
<dbReference type="FunFam" id="1.10.630.10:FF:000018">
    <property type="entry name" value="Cytochrome P450 monooxygenase"/>
    <property type="match status" value="1"/>
</dbReference>
<dbReference type="InterPro" id="IPR017972">
    <property type="entry name" value="Cyt_P450_CS"/>
</dbReference>
<dbReference type="GO" id="GO:0020037">
    <property type="term" value="F:heme binding"/>
    <property type="evidence" value="ECO:0007669"/>
    <property type="project" value="InterPro"/>
</dbReference>
<dbReference type="SUPFAM" id="SSF48264">
    <property type="entry name" value="Cytochrome P450"/>
    <property type="match status" value="1"/>
</dbReference>
<keyword evidence="4 7" id="KW-0560">Oxidoreductase</keyword>
<evidence type="ECO:0000313" key="11">
    <source>
        <dbReference type="Proteomes" id="UP000070188"/>
    </source>
</evidence>
<keyword evidence="11" id="KW-1185">Reference proteome</keyword>
<gene>
    <name evidence="9" type="ORF">LI90_525</name>
    <name evidence="8" type="ORF">TH66_18390</name>
    <name evidence="10" type="ORF">TR74_03065</name>
</gene>
<comment type="similarity">
    <text evidence="1 7">Belongs to the cytochrome P450 family.</text>
</comment>
<evidence type="ECO:0000256" key="3">
    <source>
        <dbReference type="ARBA" id="ARBA00022723"/>
    </source>
</evidence>
<dbReference type="PATRIC" id="fig|1469144.10.peg.622"/>
<sequence length="402" mass="45501">MGARRFDPWSPEFVAYPYEAYADLRENTPVTYFEPTDQWLIARYEDVNALLRDRRLGRTYLHVATHQEFGREPDPEYLAPFWHVIRNGMLDMEPPDHTRLRRLVAKAFTPRMVESLRPRVQKIAEELVAGLLAAGGGDLIEAVAEPLPVTVIAELLGVPEPDRHLLRPWSADICGMYELNPTREAGEKAVRACQEFSAYLRDLSRERRANPRDDLISALAQVVDSGDRLTEDELIGTCVLLLNAGHEATVNVTGNGWWALFRNPDQLAKLRGDLSLLPGAIEELMRYDTPLQMFERWVLEDIEVRGVRIPRGSEVALLFGSANHDPAVFADPDRLDVTRQDNPHISFGAGIHYCLGAPLARIELQCSFGTLLRKAPDLRLVREPEWKPGYIIRGLKELVVEV</sequence>
<reference evidence="11" key="3">
    <citation type="submission" date="2015-04" db="EMBL/GenBank/DDBJ databases">
        <title>Physiological reanalysis, assessment of diazotrophy, and genome sequences of multiple isolates of Streptomyces thermoautotrophicus.</title>
        <authorList>
            <person name="MacKellar D.C."/>
            <person name="Lieber L."/>
            <person name="Norman J."/>
            <person name="Bolger A."/>
            <person name="Tobin C."/>
            <person name="Murray J.W."/>
            <person name="Chang R."/>
            <person name="Ford T."/>
            <person name="Nguyen P.Q."/>
            <person name="Woodward J."/>
            <person name="Permingeat H."/>
            <person name="Joshi N.S."/>
            <person name="Silver P.A."/>
            <person name="Usadel B."/>
            <person name="Rutherford A.W."/>
            <person name="Friesen M."/>
            <person name="Prell J."/>
        </authorList>
    </citation>
    <scope>NUCLEOTIDE SEQUENCE [LARGE SCALE GENOMIC DNA]</scope>
    <source>
        <strain evidence="11">H1</strain>
    </source>
</reference>
<dbReference type="EMBL" id="JYIK01000431">
    <property type="protein sequence ID" value="KWX10529.1"/>
    <property type="molecule type" value="Genomic_DNA"/>
</dbReference>
<dbReference type="CDD" id="cd20625">
    <property type="entry name" value="CYP164-like"/>
    <property type="match status" value="1"/>
</dbReference>
<dbReference type="Proteomes" id="UP000070659">
    <property type="component" value="Unassembled WGS sequence"/>
</dbReference>
<evidence type="ECO:0000313" key="8">
    <source>
        <dbReference type="EMBL" id="KWW97557.1"/>
    </source>
</evidence>
<dbReference type="GO" id="GO:0005506">
    <property type="term" value="F:iron ion binding"/>
    <property type="evidence" value="ECO:0007669"/>
    <property type="project" value="InterPro"/>
</dbReference>
<dbReference type="AlphaFoldDB" id="A0A132MI91"/>
<evidence type="ECO:0000256" key="6">
    <source>
        <dbReference type="ARBA" id="ARBA00023033"/>
    </source>
</evidence>
<keyword evidence="3 7" id="KW-0479">Metal-binding</keyword>